<feature type="transmembrane region" description="Helical" evidence="1">
    <location>
        <begin position="28"/>
        <end position="45"/>
    </location>
</feature>
<gene>
    <name evidence="2" type="ORF">PIL02S_03466</name>
</gene>
<keyword evidence="1" id="KW-0472">Membrane</keyword>
<dbReference type="RefSeq" id="WP_110820962.1">
    <property type="nucleotide sequence ID" value="NZ_PRLG01000020.1"/>
</dbReference>
<keyword evidence="1" id="KW-1133">Transmembrane helix</keyword>
<sequence>MKLLRVLAWIFLPFIIIFVSWKKLGKVARIGGAIWAGLVLLIIVIPTEEKPNVTATGETEPAVSQEKAPKVDKAVAVVDTKNEKTDDQKAKEEAKLKAKTDAASKKANQKEVLAFEKSVYALEETMSPIMSTYQEAMTGLGNGTVDIYTVYEATENAKKAADHLQSKFYNLEVPESLPKDVKTKLNGATSDLSTAYYSKGKAFDAVLEFLDDQKPSHMSKFKDEIAMSDSFVMNGILKIMEAKEAVGLKLDAK</sequence>
<organism evidence="2 3">
    <name type="scientific">Paenibacillus illinoisensis</name>
    <dbReference type="NCBI Taxonomy" id="59845"/>
    <lineage>
        <taxon>Bacteria</taxon>
        <taxon>Bacillati</taxon>
        <taxon>Bacillota</taxon>
        <taxon>Bacilli</taxon>
        <taxon>Bacillales</taxon>
        <taxon>Paenibacillaceae</taxon>
        <taxon>Paenibacillus</taxon>
    </lineage>
</organism>
<evidence type="ECO:0000313" key="3">
    <source>
        <dbReference type="Proteomes" id="UP000247459"/>
    </source>
</evidence>
<proteinExistence type="predicted"/>
<accession>A0A2W0CJ22</accession>
<name>A0A2W0CJ22_9BACL</name>
<dbReference type="EMBL" id="PRLG01000020">
    <property type="protein sequence ID" value="PYY28315.1"/>
    <property type="molecule type" value="Genomic_DNA"/>
</dbReference>
<evidence type="ECO:0000256" key="1">
    <source>
        <dbReference type="SAM" id="Phobius"/>
    </source>
</evidence>
<keyword evidence="1" id="KW-0812">Transmembrane</keyword>
<evidence type="ECO:0000313" key="2">
    <source>
        <dbReference type="EMBL" id="PYY28315.1"/>
    </source>
</evidence>
<dbReference type="Proteomes" id="UP000247459">
    <property type="component" value="Unassembled WGS sequence"/>
</dbReference>
<feature type="transmembrane region" description="Helical" evidence="1">
    <location>
        <begin position="6"/>
        <end position="21"/>
    </location>
</feature>
<dbReference type="AlphaFoldDB" id="A0A2W0CJ22"/>
<reference evidence="2 3" key="1">
    <citation type="submission" date="2018-01" db="EMBL/GenBank/DDBJ databases">
        <title>Genome sequence of the PGP bacterium Paenibacillus illinoisensis E3.</title>
        <authorList>
            <person name="Rolli E."/>
            <person name="Marasco R."/>
            <person name="Bessem C."/>
            <person name="Michoud G."/>
            <person name="Gaiarsa S."/>
            <person name="Borin S."/>
            <person name="Daffonchio D."/>
        </authorList>
    </citation>
    <scope>NUCLEOTIDE SEQUENCE [LARGE SCALE GENOMIC DNA]</scope>
    <source>
        <strain evidence="2 3">E3</strain>
    </source>
</reference>
<dbReference type="OrthoDB" id="2658988at2"/>
<protein>
    <submittedName>
        <fullName evidence="2">Uncharacterized protein</fullName>
    </submittedName>
</protein>
<comment type="caution">
    <text evidence="2">The sequence shown here is derived from an EMBL/GenBank/DDBJ whole genome shotgun (WGS) entry which is preliminary data.</text>
</comment>